<evidence type="ECO:0000256" key="1">
    <source>
        <dbReference type="SAM" id="MobiDB-lite"/>
    </source>
</evidence>
<feature type="region of interest" description="Disordered" evidence="1">
    <location>
        <begin position="1"/>
        <end position="62"/>
    </location>
</feature>
<gene>
    <name evidence="2" type="ORF">CBR_g57863</name>
</gene>
<reference evidence="2 3" key="1">
    <citation type="journal article" date="2018" name="Cell">
        <title>The Chara Genome: Secondary Complexity and Implications for Plant Terrestrialization.</title>
        <authorList>
            <person name="Nishiyama T."/>
            <person name="Sakayama H."/>
            <person name="Vries J.D."/>
            <person name="Buschmann H."/>
            <person name="Saint-Marcoux D."/>
            <person name="Ullrich K.K."/>
            <person name="Haas F.B."/>
            <person name="Vanderstraeten L."/>
            <person name="Becker D."/>
            <person name="Lang D."/>
            <person name="Vosolsobe S."/>
            <person name="Rombauts S."/>
            <person name="Wilhelmsson P.K.I."/>
            <person name="Janitza P."/>
            <person name="Kern R."/>
            <person name="Heyl A."/>
            <person name="Rumpler F."/>
            <person name="Villalobos L.I.A.C."/>
            <person name="Clay J.M."/>
            <person name="Skokan R."/>
            <person name="Toyoda A."/>
            <person name="Suzuki Y."/>
            <person name="Kagoshima H."/>
            <person name="Schijlen E."/>
            <person name="Tajeshwar N."/>
            <person name="Catarino B."/>
            <person name="Hetherington A.J."/>
            <person name="Saltykova A."/>
            <person name="Bonnot C."/>
            <person name="Breuninger H."/>
            <person name="Symeonidi A."/>
            <person name="Radhakrishnan G.V."/>
            <person name="Van Nieuwerburgh F."/>
            <person name="Deforce D."/>
            <person name="Chang C."/>
            <person name="Karol K.G."/>
            <person name="Hedrich R."/>
            <person name="Ulvskov P."/>
            <person name="Glockner G."/>
            <person name="Delwiche C.F."/>
            <person name="Petrasek J."/>
            <person name="Van de Peer Y."/>
            <person name="Friml J."/>
            <person name="Beilby M."/>
            <person name="Dolan L."/>
            <person name="Kohara Y."/>
            <person name="Sugano S."/>
            <person name="Fujiyama A."/>
            <person name="Delaux P.-M."/>
            <person name="Quint M."/>
            <person name="TheiBen G."/>
            <person name="Hagemann M."/>
            <person name="Harholt J."/>
            <person name="Dunand C."/>
            <person name="Zachgo S."/>
            <person name="Langdale J."/>
            <person name="Maumus F."/>
            <person name="Straeten D.V.D."/>
            <person name="Gould S.B."/>
            <person name="Rensing S.A."/>
        </authorList>
    </citation>
    <scope>NUCLEOTIDE SEQUENCE [LARGE SCALE GENOMIC DNA]</scope>
    <source>
        <strain evidence="2 3">S276</strain>
    </source>
</reference>
<name>A0A388K8K0_CHABU</name>
<dbReference type="EMBL" id="BFEA01000071">
    <property type="protein sequence ID" value="GBG66263.1"/>
    <property type="molecule type" value="Genomic_DNA"/>
</dbReference>
<feature type="compositionally biased region" description="Polar residues" evidence="1">
    <location>
        <begin position="198"/>
        <end position="216"/>
    </location>
</feature>
<feature type="compositionally biased region" description="Basic and acidic residues" evidence="1">
    <location>
        <begin position="171"/>
        <end position="181"/>
    </location>
</feature>
<dbReference type="AlphaFoldDB" id="A0A388K8K0"/>
<proteinExistence type="predicted"/>
<evidence type="ECO:0000313" key="2">
    <source>
        <dbReference type="EMBL" id="GBG66263.1"/>
    </source>
</evidence>
<keyword evidence="3" id="KW-1185">Reference proteome</keyword>
<comment type="caution">
    <text evidence="2">The sequence shown here is derived from an EMBL/GenBank/DDBJ whole genome shotgun (WGS) entry which is preliminary data.</text>
</comment>
<dbReference type="OrthoDB" id="444379at2759"/>
<feature type="compositionally biased region" description="Acidic residues" evidence="1">
    <location>
        <begin position="127"/>
        <end position="139"/>
    </location>
</feature>
<dbReference type="Proteomes" id="UP000265515">
    <property type="component" value="Unassembled WGS sequence"/>
</dbReference>
<accession>A0A388K8K0</accession>
<dbReference type="Gramene" id="GBG66263">
    <property type="protein sequence ID" value="GBG66263"/>
    <property type="gene ID" value="CBR_g57863"/>
</dbReference>
<feature type="region of interest" description="Disordered" evidence="1">
    <location>
        <begin position="110"/>
        <end position="255"/>
    </location>
</feature>
<sequence length="255" mass="26374">MAPTKRKAGGSSAGARTRATRKKMVSGDDDKVSNVDVTGEAGETFSQSSGGGGGGGGGGAPAASRRIVIEACKSGDDGKVYVSLLSLPRPFAKLKALDLEALSQEIADGLKNLKGSVLEKETKESGGDDTDKENEDEFEETAKDGGSAASEDGSNVSEAVKASSGKVKKIKHDEVTEEKAGEMVQMINEEENGKKGTTMGTRNSNKSGQSFKQAPSRTGMPARVPSRKSTRRAKGDVTPEATVDESGDGTKSSLI</sequence>
<protein>
    <submittedName>
        <fullName evidence="2">Uncharacterized protein</fullName>
    </submittedName>
</protein>
<feature type="compositionally biased region" description="Gly residues" evidence="1">
    <location>
        <begin position="49"/>
        <end position="60"/>
    </location>
</feature>
<feature type="compositionally biased region" description="Basic and acidic residues" evidence="1">
    <location>
        <begin position="117"/>
        <end position="126"/>
    </location>
</feature>
<evidence type="ECO:0000313" key="3">
    <source>
        <dbReference type="Proteomes" id="UP000265515"/>
    </source>
</evidence>
<organism evidence="2 3">
    <name type="scientific">Chara braunii</name>
    <name type="common">Braun's stonewort</name>
    <dbReference type="NCBI Taxonomy" id="69332"/>
    <lineage>
        <taxon>Eukaryota</taxon>
        <taxon>Viridiplantae</taxon>
        <taxon>Streptophyta</taxon>
        <taxon>Charophyceae</taxon>
        <taxon>Charales</taxon>
        <taxon>Characeae</taxon>
        <taxon>Chara</taxon>
    </lineage>
</organism>